<comment type="caution">
    <text evidence="2">The sequence shown here is derived from an EMBL/GenBank/DDBJ whole genome shotgun (WGS) entry which is preliminary data.</text>
</comment>
<proteinExistence type="predicted"/>
<keyword evidence="1" id="KW-0812">Transmembrane</keyword>
<reference evidence="2" key="1">
    <citation type="journal article" date="2015" name="Nature">
        <title>Complex archaea that bridge the gap between prokaryotes and eukaryotes.</title>
        <authorList>
            <person name="Spang A."/>
            <person name="Saw J.H."/>
            <person name="Jorgensen S.L."/>
            <person name="Zaremba-Niedzwiedzka K."/>
            <person name="Martijn J."/>
            <person name="Lind A.E."/>
            <person name="van Eijk R."/>
            <person name="Schleper C."/>
            <person name="Guy L."/>
            <person name="Ettema T.J."/>
        </authorList>
    </citation>
    <scope>NUCLEOTIDE SEQUENCE</scope>
</reference>
<feature type="transmembrane region" description="Helical" evidence="1">
    <location>
        <begin position="87"/>
        <end position="104"/>
    </location>
</feature>
<accession>A0A0F9NNK6</accession>
<keyword evidence="1" id="KW-1133">Transmembrane helix</keyword>
<sequence>MNLISLVTLIFPPPTNATTLLQKLQYFDSLTDVGFGGVLGIVFSIIIFGSLFLTMKAFAMEKALAVSLFISSVLMILFAGMGFISSNIIYIAITAFVASIFLLINRESQGGF</sequence>
<dbReference type="EMBL" id="LAZR01003332">
    <property type="protein sequence ID" value="KKN19474.1"/>
    <property type="molecule type" value="Genomic_DNA"/>
</dbReference>
<evidence type="ECO:0000313" key="2">
    <source>
        <dbReference type="EMBL" id="KKN19474.1"/>
    </source>
</evidence>
<keyword evidence="1" id="KW-0472">Membrane</keyword>
<gene>
    <name evidence="2" type="ORF">LCGC14_0945460</name>
</gene>
<dbReference type="AlphaFoldDB" id="A0A0F9NNK6"/>
<protein>
    <submittedName>
        <fullName evidence="2">Uncharacterized protein</fullName>
    </submittedName>
</protein>
<organism evidence="2">
    <name type="scientific">marine sediment metagenome</name>
    <dbReference type="NCBI Taxonomy" id="412755"/>
    <lineage>
        <taxon>unclassified sequences</taxon>
        <taxon>metagenomes</taxon>
        <taxon>ecological metagenomes</taxon>
    </lineage>
</organism>
<feature type="transmembrane region" description="Helical" evidence="1">
    <location>
        <begin position="63"/>
        <end position="81"/>
    </location>
</feature>
<feature type="transmembrane region" description="Helical" evidence="1">
    <location>
        <begin position="33"/>
        <end position="54"/>
    </location>
</feature>
<evidence type="ECO:0000256" key="1">
    <source>
        <dbReference type="SAM" id="Phobius"/>
    </source>
</evidence>
<name>A0A0F9NNK6_9ZZZZ</name>